<proteinExistence type="predicted"/>
<gene>
    <name evidence="3" type="ORF">U6N30_10010</name>
</gene>
<dbReference type="InterPro" id="IPR014729">
    <property type="entry name" value="Rossmann-like_a/b/a_fold"/>
</dbReference>
<protein>
    <submittedName>
        <fullName evidence="3">Universal stress protein</fullName>
    </submittedName>
</protein>
<dbReference type="Pfam" id="PF00582">
    <property type="entry name" value="Usp"/>
    <property type="match status" value="2"/>
</dbReference>
<dbReference type="InterPro" id="IPR006016">
    <property type="entry name" value="UspA"/>
</dbReference>
<dbReference type="Proteomes" id="UP001324287">
    <property type="component" value="Chromosome"/>
</dbReference>
<sequence length="274" mass="28228">MNVRPAVVVQVDATSEDALDWAAAEASARGLPLRLVHPVDTPPSVDPWSLLSPTAAGTLGAALARARAVDSGLAVETRLVPGTARQVLLQESRTAALLVLDTSSPAALGRLLPGRAPLQLAAAAACPVTVVRGLSRGDEPRPRPRVVVGIDGAPSSGAALGFAVRAAHRRAVPLTVLHAWTADPPADLEGSAPAASRRRPTPSAWWNGRSPRGGTSSPTCRSRRRCAAPTPPPRSSRPPTVPRSSSWGLRAPAGSPGLPGRWGAGCWRGSPARS</sequence>
<keyword evidence="4" id="KW-1185">Reference proteome</keyword>
<name>A0ABZ1B4Y1_9ACTN</name>
<evidence type="ECO:0000313" key="3">
    <source>
        <dbReference type="EMBL" id="WRL65859.1"/>
    </source>
</evidence>
<reference evidence="3 4" key="1">
    <citation type="submission" date="2023-12" db="EMBL/GenBank/DDBJ databases">
        <title>Blastococcus brunescens sp. nov., an actonobacterium isolated from sandstone collected in sahara desert.</title>
        <authorList>
            <person name="Gtari M."/>
            <person name="Ghodhbane F."/>
        </authorList>
    </citation>
    <scope>NUCLEOTIDE SEQUENCE [LARGE SCALE GENOMIC DNA]</scope>
    <source>
        <strain evidence="3 4">BMG 8361</strain>
    </source>
</reference>
<evidence type="ECO:0000259" key="2">
    <source>
        <dbReference type="Pfam" id="PF00582"/>
    </source>
</evidence>
<dbReference type="Gene3D" id="3.40.50.620">
    <property type="entry name" value="HUPs"/>
    <property type="match status" value="2"/>
</dbReference>
<feature type="compositionally biased region" description="Pro residues" evidence="1">
    <location>
        <begin position="229"/>
        <end position="241"/>
    </location>
</feature>
<feature type="domain" description="UspA" evidence="2">
    <location>
        <begin position="12"/>
        <end position="132"/>
    </location>
</feature>
<organism evidence="3 4">
    <name type="scientific">Blastococcus brunescens</name>
    <dbReference type="NCBI Taxonomy" id="1564165"/>
    <lineage>
        <taxon>Bacteria</taxon>
        <taxon>Bacillati</taxon>
        <taxon>Actinomycetota</taxon>
        <taxon>Actinomycetes</taxon>
        <taxon>Geodermatophilales</taxon>
        <taxon>Geodermatophilaceae</taxon>
        <taxon>Blastococcus</taxon>
    </lineage>
</organism>
<dbReference type="EMBL" id="CP141261">
    <property type="protein sequence ID" value="WRL65859.1"/>
    <property type="molecule type" value="Genomic_DNA"/>
</dbReference>
<feature type="region of interest" description="Disordered" evidence="1">
    <location>
        <begin position="183"/>
        <end position="274"/>
    </location>
</feature>
<feature type="domain" description="UspA" evidence="2">
    <location>
        <begin position="145"/>
        <end position="194"/>
    </location>
</feature>
<evidence type="ECO:0000256" key="1">
    <source>
        <dbReference type="SAM" id="MobiDB-lite"/>
    </source>
</evidence>
<dbReference type="SUPFAM" id="SSF52402">
    <property type="entry name" value="Adenine nucleotide alpha hydrolases-like"/>
    <property type="match status" value="2"/>
</dbReference>
<evidence type="ECO:0000313" key="4">
    <source>
        <dbReference type="Proteomes" id="UP001324287"/>
    </source>
</evidence>
<accession>A0ABZ1B4Y1</accession>